<evidence type="ECO:0000313" key="3">
    <source>
        <dbReference type="EMBL" id="RFN60012.1"/>
    </source>
</evidence>
<dbReference type="InterPro" id="IPR001509">
    <property type="entry name" value="Epimerase_deHydtase"/>
</dbReference>
<evidence type="ECO:0000256" key="1">
    <source>
        <dbReference type="ARBA" id="ARBA00007637"/>
    </source>
</evidence>
<reference evidence="3 4" key="1">
    <citation type="journal article" date="2007" name="Int. J. Syst. Evol. Microbiol.">
        <title>Marixanthomonas ophiurae gen. nov., sp. nov., a marine bacterium of the family Flavobacteriaceae isolated from a deep-sea brittle star.</title>
        <authorList>
            <person name="Romanenko L.A."/>
            <person name="Uchino M."/>
            <person name="Frolova G.M."/>
            <person name="Mikhailov V.V."/>
        </authorList>
    </citation>
    <scope>NUCLEOTIDE SEQUENCE [LARGE SCALE GENOMIC DNA]</scope>
    <source>
        <strain evidence="3 4">KMM 3046</strain>
    </source>
</reference>
<feature type="domain" description="NAD-dependent epimerase/dehydratase" evidence="2">
    <location>
        <begin position="3"/>
        <end position="241"/>
    </location>
</feature>
<sequence>MKILVTGAAGFIGSHTSERLANMGHHVIGIDNFSPYYNIELKELNAKTLSEKGVEILRFDLRTDNLVEVLPEDLDYIFHFSAHPGISNTSTFEDYFSNNILATKNLIDFVLQCKKPPFIINIGTSSIYGLEATFPEHVAPKPASWYGVTKLAAEQLVLAKSREGKLQSTSMRLYSVYGPRERPDKLYTRLIDCGLNNKPFPLYNGSEIHLRSFTYVQDIVDGIVSIIGKENIANGEIFNLGTEEESTTAIGIETVETLLDTKIEISAKPPRAGDQSRTKANIDKARKLLDYNPTTTLEEGLKAQITWFRESFIKK</sequence>
<comment type="similarity">
    <text evidence="1">Belongs to the NAD(P)-dependent epimerase/dehydratase family.</text>
</comment>
<dbReference type="Proteomes" id="UP000261082">
    <property type="component" value="Unassembled WGS sequence"/>
</dbReference>
<keyword evidence="4" id="KW-1185">Reference proteome</keyword>
<gene>
    <name evidence="3" type="ORF">DZ858_08185</name>
</gene>
<dbReference type="AlphaFoldDB" id="A0A3E1QD18"/>
<organism evidence="3 4">
    <name type="scientific">Marixanthomonas ophiurae</name>
    <dbReference type="NCBI Taxonomy" id="387659"/>
    <lineage>
        <taxon>Bacteria</taxon>
        <taxon>Pseudomonadati</taxon>
        <taxon>Bacteroidota</taxon>
        <taxon>Flavobacteriia</taxon>
        <taxon>Flavobacteriales</taxon>
        <taxon>Flavobacteriaceae</taxon>
        <taxon>Marixanthomonas</taxon>
    </lineage>
</organism>
<dbReference type="EMBL" id="QVID01000001">
    <property type="protein sequence ID" value="RFN60012.1"/>
    <property type="molecule type" value="Genomic_DNA"/>
</dbReference>
<name>A0A3E1QD18_9FLAO</name>
<comment type="caution">
    <text evidence="3">The sequence shown here is derived from an EMBL/GenBank/DDBJ whole genome shotgun (WGS) entry which is preliminary data.</text>
</comment>
<dbReference type="SUPFAM" id="SSF51735">
    <property type="entry name" value="NAD(P)-binding Rossmann-fold domains"/>
    <property type="match status" value="1"/>
</dbReference>
<evidence type="ECO:0000313" key="4">
    <source>
        <dbReference type="Proteomes" id="UP000261082"/>
    </source>
</evidence>
<dbReference type="RefSeq" id="WP_117159072.1">
    <property type="nucleotide sequence ID" value="NZ_QVID01000001.1"/>
</dbReference>
<protein>
    <submittedName>
        <fullName evidence="3">NAD-dependent epimerase/dehydratase family protein</fullName>
    </submittedName>
</protein>
<dbReference type="Pfam" id="PF01370">
    <property type="entry name" value="Epimerase"/>
    <property type="match status" value="1"/>
</dbReference>
<evidence type="ECO:0000259" key="2">
    <source>
        <dbReference type="Pfam" id="PF01370"/>
    </source>
</evidence>
<dbReference type="OrthoDB" id="9801785at2"/>
<accession>A0A3E1QD18</accession>
<proteinExistence type="inferred from homology"/>
<dbReference type="PRINTS" id="PR01713">
    <property type="entry name" value="NUCEPIMERASE"/>
</dbReference>
<dbReference type="PANTHER" id="PTHR43000">
    <property type="entry name" value="DTDP-D-GLUCOSE 4,6-DEHYDRATASE-RELATED"/>
    <property type="match status" value="1"/>
</dbReference>
<dbReference type="InterPro" id="IPR036291">
    <property type="entry name" value="NAD(P)-bd_dom_sf"/>
</dbReference>
<dbReference type="Gene3D" id="3.40.50.720">
    <property type="entry name" value="NAD(P)-binding Rossmann-like Domain"/>
    <property type="match status" value="1"/>
</dbReference>